<gene>
    <name evidence="8" type="primary">rpoE_7</name>
    <name evidence="8" type="ORF">ERS852560_02916</name>
    <name evidence="12" type="ORF">GKD54_17895</name>
    <name evidence="11" type="ORF">GKD58_18140</name>
    <name evidence="9" type="ORF">LI194_08570</name>
    <name evidence="10" type="ORF">PN612_21820</name>
</gene>
<dbReference type="SUPFAM" id="SSF88659">
    <property type="entry name" value="Sigma3 and sigma4 domains of RNA polymerase sigma factors"/>
    <property type="match status" value="1"/>
</dbReference>
<dbReference type="GO" id="GO:0003677">
    <property type="term" value="F:DNA binding"/>
    <property type="evidence" value="ECO:0007669"/>
    <property type="project" value="UniProtKB-KW"/>
</dbReference>
<evidence type="ECO:0000313" key="13">
    <source>
        <dbReference type="Proteomes" id="UP000095332"/>
    </source>
</evidence>
<dbReference type="InterPro" id="IPR013324">
    <property type="entry name" value="RNA_pol_sigma_r3/r4-like"/>
</dbReference>
<dbReference type="EMBL" id="JAJCNI010000008">
    <property type="protein sequence ID" value="MCB6517846.1"/>
    <property type="molecule type" value="Genomic_DNA"/>
</dbReference>
<dbReference type="PANTHER" id="PTHR43133:SF8">
    <property type="entry name" value="RNA POLYMERASE SIGMA FACTOR HI_1459-RELATED"/>
    <property type="match status" value="1"/>
</dbReference>
<evidence type="ECO:0000259" key="7">
    <source>
        <dbReference type="Pfam" id="PF08281"/>
    </source>
</evidence>
<dbReference type="EMBL" id="CZBM01000013">
    <property type="protein sequence ID" value="CUQ44211.1"/>
    <property type="molecule type" value="Genomic_DNA"/>
</dbReference>
<reference evidence="8 13" key="1">
    <citation type="submission" date="2015-09" db="EMBL/GenBank/DDBJ databases">
        <authorList>
            <consortium name="Pathogen Informatics"/>
        </authorList>
    </citation>
    <scope>NUCLEOTIDE SEQUENCE [LARGE SCALE GENOMIC DNA]</scope>
    <source>
        <strain evidence="8 13">2789STDY5834948</strain>
    </source>
</reference>
<dbReference type="Proteomes" id="UP001211522">
    <property type="component" value="Unassembled WGS sequence"/>
</dbReference>
<dbReference type="NCBIfam" id="TIGR02937">
    <property type="entry name" value="sigma70-ECF"/>
    <property type="match status" value="1"/>
</dbReference>
<evidence type="ECO:0000256" key="5">
    <source>
        <dbReference type="ARBA" id="ARBA00023163"/>
    </source>
</evidence>
<evidence type="ECO:0000256" key="1">
    <source>
        <dbReference type="ARBA" id="ARBA00010641"/>
    </source>
</evidence>
<dbReference type="AlphaFoldDB" id="A0A174WFE0"/>
<evidence type="ECO:0000256" key="2">
    <source>
        <dbReference type="ARBA" id="ARBA00023015"/>
    </source>
</evidence>
<evidence type="ECO:0000313" key="15">
    <source>
        <dbReference type="Proteomes" id="UP000471216"/>
    </source>
</evidence>
<dbReference type="RefSeq" id="WP_081024228.1">
    <property type="nucleotide sequence ID" value="NZ_BAABYH010000001.1"/>
</dbReference>
<name>A0A174WFE0_PARDI</name>
<protein>
    <submittedName>
        <fullName evidence="9 11">RNA polymerase sigma factor</fullName>
    </submittedName>
    <submittedName>
        <fullName evidence="8">Sigma-24</fullName>
    </submittedName>
</protein>
<keyword evidence="2" id="KW-0805">Transcription regulation</keyword>
<dbReference type="InterPro" id="IPR007627">
    <property type="entry name" value="RNA_pol_sigma70_r2"/>
</dbReference>
<evidence type="ECO:0000313" key="10">
    <source>
        <dbReference type="EMBL" id="MDB9141130.1"/>
    </source>
</evidence>
<dbReference type="InterPro" id="IPR036388">
    <property type="entry name" value="WH-like_DNA-bd_sf"/>
</dbReference>
<dbReference type="Proteomes" id="UP001198806">
    <property type="component" value="Unassembled WGS sequence"/>
</dbReference>
<evidence type="ECO:0000313" key="9">
    <source>
        <dbReference type="EMBL" id="MCB6517846.1"/>
    </source>
</evidence>
<reference evidence="9" key="3">
    <citation type="submission" date="2021-10" db="EMBL/GenBank/DDBJ databases">
        <title>Collection of gut derived symbiotic bacterial strains cultured from healthy donors.</title>
        <authorList>
            <person name="Lin H."/>
            <person name="Littmann E."/>
            <person name="Kohout C."/>
            <person name="Pamer E.G."/>
        </authorList>
    </citation>
    <scope>NUCLEOTIDE SEQUENCE</scope>
    <source>
        <strain evidence="9">DFI.2.94</strain>
    </source>
</reference>
<feature type="domain" description="RNA polymerase sigma-70 region 2" evidence="6">
    <location>
        <begin position="27"/>
        <end position="85"/>
    </location>
</feature>
<dbReference type="InterPro" id="IPR014284">
    <property type="entry name" value="RNA_pol_sigma-70_dom"/>
</dbReference>
<proteinExistence type="inferred from homology"/>
<dbReference type="PANTHER" id="PTHR43133">
    <property type="entry name" value="RNA POLYMERASE ECF-TYPE SIGMA FACTO"/>
    <property type="match status" value="1"/>
</dbReference>
<dbReference type="EMBL" id="JAQMPX010000154">
    <property type="protein sequence ID" value="MDB9141130.1"/>
    <property type="molecule type" value="Genomic_DNA"/>
</dbReference>
<keyword evidence="4" id="KW-0238">DNA-binding</keyword>
<dbReference type="Proteomes" id="UP000095332">
    <property type="component" value="Unassembled WGS sequence"/>
</dbReference>
<dbReference type="SUPFAM" id="SSF88946">
    <property type="entry name" value="Sigma2 domain of RNA polymerase sigma factors"/>
    <property type="match status" value="1"/>
</dbReference>
<reference evidence="14 15" key="2">
    <citation type="journal article" date="2019" name="Nat. Med.">
        <title>A library of human gut bacterial isolates paired with longitudinal multiomics data enables mechanistic microbiome research.</title>
        <authorList>
            <person name="Poyet M."/>
            <person name="Groussin M."/>
            <person name="Gibbons S.M."/>
            <person name="Avila-Pacheco J."/>
            <person name="Jiang X."/>
            <person name="Kearney S.M."/>
            <person name="Perrotta A.R."/>
            <person name="Berdy B."/>
            <person name="Zhao S."/>
            <person name="Lieberman T.D."/>
            <person name="Swanson P.K."/>
            <person name="Smith M."/>
            <person name="Roesemann S."/>
            <person name="Alexander J.E."/>
            <person name="Rich S.A."/>
            <person name="Livny J."/>
            <person name="Vlamakis H."/>
            <person name="Clish C."/>
            <person name="Bullock K."/>
            <person name="Deik A."/>
            <person name="Scott J."/>
            <person name="Pierce K.A."/>
            <person name="Xavier R.J."/>
            <person name="Alm E.J."/>
        </authorList>
    </citation>
    <scope>NUCLEOTIDE SEQUENCE [LARGE SCALE GENOMIC DNA]</scope>
    <source>
        <strain evidence="12 15">BIOML-A10</strain>
        <strain evidence="11 14">BIOML-A11</strain>
    </source>
</reference>
<dbReference type="Proteomes" id="UP000450599">
    <property type="component" value="Unassembled WGS sequence"/>
</dbReference>
<dbReference type="GeneID" id="93521911"/>
<dbReference type="EMBL" id="WKMX01000018">
    <property type="protein sequence ID" value="MRZ08041.1"/>
    <property type="molecule type" value="Genomic_DNA"/>
</dbReference>
<dbReference type="InterPro" id="IPR013249">
    <property type="entry name" value="RNA_pol_sigma70_r4_t2"/>
</dbReference>
<feature type="domain" description="RNA polymerase sigma factor 70 region 4 type 2" evidence="7">
    <location>
        <begin position="117"/>
        <end position="169"/>
    </location>
</feature>
<comment type="similarity">
    <text evidence="1">Belongs to the sigma-70 factor family. ECF subfamily.</text>
</comment>
<dbReference type="Pfam" id="PF04542">
    <property type="entry name" value="Sigma70_r2"/>
    <property type="match status" value="1"/>
</dbReference>
<dbReference type="Proteomes" id="UP000471216">
    <property type="component" value="Unassembled WGS sequence"/>
</dbReference>
<dbReference type="Gene3D" id="1.10.1740.10">
    <property type="match status" value="1"/>
</dbReference>
<evidence type="ECO:0000256" key="4">
    <source>
        <dbReference type="ARBA" id="ARBA00023125"/>
    </source>
</evidence>
<sequence>MICFSSFVVLIIEMELETFKITVLPLRQKMLNFSQRLVEDTADAEDVVQEAFIKLWYIREKLDAYHSVEALAMQVTKNLSLDKIKLRKPQGSELESVTLVSDAVSPDEQLEQRDAAECIRHLIAQLPALQQTIIRMKDVEGYELAEIAEITATPVENVRVNLSRARKKIREQFLQLNKQEKWT</sequence>
<organism evidence="8 13">
    <name type="scientific">Parabacteroides distasonis</name>
    <dbReference type="NCBI Taxonomy" id="823"/>
    <lineage>
        <taxon>Bacteria</taxon>
        <taxon>Pseudomonadati</taxon>
        <taxon>Bacteroidota</taxon>
        <taxon>Bacteroidia</taxon>
        <taxon>Bacteroidales</taxon>
        <taxon>Tannerellaceae</taxon>
        <taxon>Parabacteroides</taxon>
    </lineage>
</organism>
<keyword evidence="3" id="KW-0731">Sigma factor</keyword>
<dbReference type="Gene3D" id="1.10.10.10">
    <property type="entry name" value="Winged helix-like DNA-binding domain superfamily/Winged helix DNA-binding domain"/>
    <property type="match status" value="1"/>
</dbReference>
<evidence type="ECO:0000313" key="12">
    <source>
        <dbReference type="EMBL" id="MRZ08041.1"/>
    </source>
</evidence>
<reference evidence="10" key="4">
    <citation type="submission" date="2023-01" db="EMBL/GenBank/DDBJ databases">
        <title>Human gut microbiome strain richness.</title>
        <authorList>
            <person name="Chen-Liaw A."/>
        </authorList>
    </citation>
    <scope>NUCLEOTIDE SEQUENCE</scope>
    <source>
        <strain evidence="10">D35st1_E5_D35t1_190705</strain>
    </source>
</reference>
<keyword evidence="5" id="KW-0804">Transcription</keyword>
<dbReference type="GO" id="GO:0006352">
    <property type="term" value="P:DNA-templated transcription initiation"/>
    <property type="evidence" value="ECO:0007669"/>
    <property type="project" value="InterPro"/>
</dbReference>
<evidence type="ECO:0000259" key="6">
    <source>
        <dbReference type="Pfam" id="PF04542"/>
    </source>
</evidence>
<dbReference type="InterPro" id="IPR013325">
    <property type="entry name" value="RNA_pol_sigma_r2"/>
</dbReference>
<evidence type="ECO:0000313" key="8">
    <source>
        <dbReference type="EMBL" id="CUQ44211.1"/>
    </source>
</evidence>
<dbReference type="GO" id="GO:0016987">
    <property type="term" value="F:sigma factor activity"/>
    <property type="evidence" value="ECO:0007669"/>
    <property type="project" value="UniProtKB-KW"/>
</dbReference>
<dbReference type="Pfam" id="PF08281">
    <property type="entry name" value="Sigma70_r4_2"/>
    <property type="match status" value="1"/>
</dbReference>
<evidence type="ECO:0000313" key="11">
    <source>
        <dbReference type="EMBL" id="MRY86144.1"/>
    </source>
</evidence>
<evidence type="ECO:0000313" key="14">
    <source>
        <dbReference type="Proteomes" id="UP000450599"/>
    </source>
</evidence>
<dbReference type="CDD" id="cd06171">
    <property type="entry name" value="Sigma70_r4"/>
    <property type="match status" value="1"/>
</dbReference>
<dbReference type="EMBL" id="WKMW01000020">
    <property type="protein sequence ID" value="MRY86144.1"/>
    <property type="molecule type" value="Genomic_DNA"/>
</dbReference>
<evidence type="ECO:0000256" key="3">
    <source>
        <dbReference type="ARBA" id="ARBA00023082"/>
    </source>
</evidence>
<dbReference type="InterPro" id="IPR039425">
    <property type="entry name" value="RNA_pol_sigma-70-like"/>
</dbReference>
<accession>A0A174WFE0</accession>